<organism evidence="1 2">
    <name type="scientific">Racocetra fulgida</name>
    <dbReference type="NCBI Taxonomy" id="60492"/>
    <lineage>
        <taxon>Eukaryota</taxon>
        <taxon>Fungi</taxon>
        <taxon>Fungi incertae sedis</taxon>
        <taxon>Mucoromycota</taxon>
        <taxon>Glomeromycotina</taxon>
        <taxon>Glomeromycetes</taxon>
        <taxon>Diversisporales</taxon>
        <taxon>Gigasporaceae</taxon>
        <taxon>Racocetra</taxon>
    </lineage>
</organism>
<sequence>MQRDYIISHSLCKNFDKGSLSVSRIYCAKTLCNSKTEDVEVQCQKKKKTDQSKNE</sequence>
<accession>A0A9N8WNP4</accession>
<evidence type="ECO:0000313" key="2">
    <source>
        <dbReference type="Proteomes" id="UP000789396"/>
    </source>
</evidence>
<gene>
    <name evidence="1" type="ORF">RFULGI_LOCUS2005</name>
</gene>
<dbReference type="Proteomes" id="UP000789396">
    <property type="component" value="Unassembled WGS sequence"/>
</dbReference>
<name>A0A9N8WNP4_9GLOM</name>
<proteinExistence type="predicted"/>
<dbReference type="AlphaFoldDB" id="A0A9N8WNP4"/>
<keyword evidence="2" id="KW-1185">Reference proteome</keyword>
<reference evidence="1" key="1">
    <citation type="submission" date="2021-06" db="EMBL/GenBank/DDBJ databases">
        <authorList>
            <person name="Kallberg Y."/>
            <person name="Tangrot J."/>
            <person name="Rosling A."/>
        </authorList>
    </citation>
    <scope>NUCLEOTIDE SEQUENCE</scope>
    <source>
        <strain evidence="1">IN212</strain>
    </source>
</reference>
<protein>
    <submittedName>
        <fullName evidence="1">17836_t:CDS:1</fullName>
    </submittedName>
</protein>
<comment type="caution">
    <text evidence="1">The sequence shown here is derived from an EMBL/GenBank/DDBJ whole genome shotgun (WGS) entry which is preliminary data.</text>
</comment>
<dbReference type="EMBL" id="CAJVPZ010001391">
    <property type="protein sequence ID" value="CAG8491489.1"/>
    <property type="molecule type" value="Genomic_DNA"/>
</dbReference>
<evidence type="ECO:0000313" key="1">
    <source>
        <dbReference type="EMBL" id="CAG8491489.1"/>
    </source>
</evidence>